<dbReference type="EMBL" id="BONX01000007">
    <property type="protein sequence ID" value="GIG94863.1"/>
    <property type="molecule type" value="Genomic_DNA"/>
</dbReference>
<protein>
    <submittedName>
        <fullName evidence="2">Uncharacterized protein</fullName>
    </submittedName>
</protein>
<evidence type="ECO:0000256" key="1">
    <source>
        <dbReference type="SAM" id="MobiDB-lite"/>
    </source>
</evidence>
<proteinExistence type="predicted"/>
<sequence>MYDSRDHAGGHARLAAHQPTDRRLVLARVHQIATDYAGGYREGLVRATALAELADLAADPDLLAQAAAMHAVADNWYAINAVDLLLEAGAPTELVDSYLDAAVCPDEPVSADTGRAGGDGSTRS</sequence>
<organism evidence="2 3">
    <name type="scientific">Plantactinospora mayteni</name>
    <dbReference type="NCBI Taxonomy" id="566021"/>
    <lineage>
        <taxon>Bacteria</taxon>
        <taxon>Bacillati</taxon>
        <taxon>Actinomycetota</taxon>
        <taxon>Actinomycetes</taxon>
        <taxon>Micromonosporales</taxon>
        <taxon>Micromonosporaceae</taxon>
        <taxon>Plantactinospora</taxon>
    </lineage>
</organism>
<keyword evidence="3" id="KW-1185">Reference proteome</keyword>
<dbReference type="RefSeq" id="WP_203856463.1">
    <property type="nucleotide sequence ID" value="NZ_BAAAZQ010000005.1"/>
</dbReference>
<accession>A0ABQ4EJH3</accession>
<evidence type="ECO:0000313" key="2">
    <source>
        <dbReference type="EMBL" id="GIG94863.1"/>
    </source>
</evidence>
<feature type="region of interest" description="Disordered" evidence="1">
    <location>
        <begin position="105"/>
        <end position="124"/>
    </location>
</feature>
<gene>
    <name evidence="2" type="ORF">Pma05_14360</name>
</gene>
<dbReference type="Proteomes" id="UP000621500">
    <property type="component" value="Unassembled WGS sequence"/>
</dbReference>
<name>A0ABQ4EJH3_9ACTN</name>
<feature type="compositionally biased region" description="Gly residues" evidence="1">
    <location>
        <begin position="115"/>
        <end position="124"/>
    </location>
</feature>
<evidence type="ECO:0000313" key="3">
    <source>
        <dbReference type="Proteomes" id="UP000621500"/>
    </source>
</evidence>
<reference evidence="2 3" key="1">
    <citation type="submission" date="2021-01" db="EMBL/GenBank/DDBJ databases">
        <title>Whole genome shotgun sequence of Plantactinospora mayteni NBRC 109088.</title>
        <authorList>
            <person name="Komaki H."/>
            <person name="Tamura T."/>
        </authorList>
    </citation>
    <scope>NUCLEOTIDE SEQUENCE [LARGE SCALE GENOMIC DNA]</scope>
    <source>
        <strain evidence="2 3">NBRC 109088</strain>
    </source>
</reference>
<comment type="caution">
    <text evidence="2">The sequence shown here is derived from an EMBL/GenBank/DDBJ whole genome shotgun (WGS) entry which is preliminary data.</text>
</comment>